<protein>
    <submittedName>
        <fullName evidence="2">DUF58 domain-containing protein</fullName>
    </submittedName>
</protein>
<dbReference type="InterPro" id="IPR002881">
    <property type="entry name" value="DUF58"/>
</dbReference>
<gene>
    <name evidence="2" type="ORF">E3O10_15110</name>
</gene>
<organism evidence="2 3">
    <name type="scientific">Cryobacterium luteum</name>
    <dbReference type="NCBI Taxonomy" id="1424661"/>
    <lineage>
        <taxon>Bacteria</taxon>
        <taxon>Bacillati</taxon>
        <taxon>Actinomycetota</taxon>
        <taxon>Actinomycetes</taxon>
        <taxon>Micrococcales</taxon>
        <taxon>Microbacteriaceae</taxon>
        <taxon>Cryobacterium</taxon>
    </lineage>
</organism>
<comment type="caution">
    <text evidence="2">The sequence shown here is derived from an EMBL/GenBank/DDBJ whole genome shotgun (WGS) entry which is preliminary data.</text>
</comment>
<accession>A0A1H8EZL5</accession>
<sequence>MAARGVREFGSAANAEWFTRLAARFATRLTLRGVLFLAVGVVLFINAVLVNSRDLLFVASLLVVAPLVAAAYVSLRPARVEVTRIFRPPIVPVGGESMVTLHLHNLSAAPLGGASWCDTPSPGIETPPAVSLALVSRNGVAGDSVHLEYTVVPRHRGVYEVGPLRVFREDPFGLAHSDRNAGSPHDLIVTPRVTPLPGSGLAQSSNDGSIRELVRQATPTSDELIAREYRPGDALRRVNWPATARHGEIMVRQEEQRSNPEARLVLDTTLAGAAGLGAGHVPPHLTAAFELEIELAASVGVHLLDAGYRLEVIELGASQLLPSDQQTLGGLHGDAPATFRAPGGDRALLEALSSVVPVPWPSRTARLAAARRVTVRAALRGAQPVVPTFALLVSVSETDVDGLVALARHGEPAVAFVQRTVAAPARQRLQEAGWRCIELASTDDLEEAWNDVSGERGASRD</sequence>
<dbReference type="STRING" id="1424661.SAMN05216281_105133"/>
<dbReference type="PANTHER" id="PTHR34351">
    <property type="entry name" value="SLR1927 PROTEIN-RELATED"/>
    <property type="match status" value="1"/>
</dbReference>
<name>A0A1H8EZL5_9MICO</name>
<evidence type="ECO:0000313" key="2">
    <source>
        <dbReference type="EMBL" id="TFB85463.1"/>
    </source>
</evidence>
<dbReference type="EMBL" id="SOFF01000041">
    <property type="protein sequence ID" value="TFB85463.1"/>
    <property type="molecule type" value="Genomic_DNA"/>
</dbReference>
<evidence type="ECO:0000259" key="1">
    <source>
        <dbReference type="Pfam" id="PF01882"/>
    </source>
</evidence>
<reference evidence="2 3" key="1">
    <citation type="submission" date="2019-03" db="EMBL/GenBank/DDBJ databases">
        <title>Genomics of glacier-inhabiting Cryobacterium strains.</title>
        <authorList>
            <person name="Liu Q."/>
            <person name="Xin Y.-H."/>
        </authorList>
    </citation>
    <scope>NUCLEOTIDE SEQUENCE [LARGE SCALE GENOMIC DNA]</scope>
    <source>
        <strain evidence="2 3">Hh15</strain>
    </source>
</reference>
<keyword evidence="3" id="KW-1185">Reference proteome</keyword>
<proteinExistence type="predicted"/>
<dbReference type="Pfam" id="PF01882">
    <property type="entry name" value="DUF58"/>
    <property type="match status" value="1"/>
</dbReference>
<dbReference type="Proteomes" id="UP000297654">
    <property type="component" value="Unassembled WGS sequence"/>
</dbReference>
<dbReference type="AlphaFoldDB" id="A0A1H8EZL5"/>
<dbReference type="PANTHER" id="PTHR34351:SF1">
    <property type="entry name" value="SLR1927 PROTEIN"/>
    <property type="match status" value="1"/>
</dbReference>
<evidence type="ECO:0000313" key="3">
    <source>
        <dbReference type="Proteomes" id="UP000297654"/>
    </source>
</evidence>
<dbReference type="OrthoDB" id="9812729at2"/>
<dbReference type="RefSeq" id="WP_092108965.1">
    <property type="nucleotide sequence ID" value="NZ_FOCN01000005.1"/>
</dbReference>
<feature type="domain" description="DUF58" evidence="1">
    <location>
        <begin position="226"/>
        <end position="313"/>
    </location>
</feature>